<dbReference type="Gene3D" id="3.20.20.80">
    <property type="entry name" value="Glycosidases"/>
    <property type="match status" value="1"/>
</dbReference>
<dbReference type="InterPro" id="IPR013780">
    <property type="entry name" value="Glyco_hydro_b"/>
</dbReference>
<dbReference type="SUPFAM" id="SSF51011">
    <property type="entry name" value="Glycosyl hydrolase domain"/>
    <property type="match status" value="1"/>
</dbReference>
<gene>
    <name evidence="8" type="ORF">NQ315_007577</name>
</gene>
<comment type="caution">
    <text evidence="8">The sequence shown here is derived from an EMBL/GenBank/DDBJ whole genome shotgun (WGS) entry which is preliminary data.</text>
</comment>
<proteinExistence type="inferred from homology"/>
<protein>
    <submittedName>
        <fullName evidence="8">Uncharacterized protein</fullName>
    </submittedName>
</protein>
<keyword evidence="3 4" id="KW-0326">Glycosidase</keyword>
<dbReference type="Pfam" id="PF01055">
    <property type="entry name" value="Glyco_hydro_31_2nd"/>
    <property type="match status" value="1"/>
</dbReference>
<accession>A0AAV8W7F1</accession>
<feature type="domain" description="Glycoside hydrolase family 31 TIM barrel" evidence="6">
    <location>
        <begin position="323"/>
        <end position="483"/>
    </location>
</feature>
<name>A0AAV8W7F1_9CUCU</name>
<feature type="domain" description="Glycosyl hydrolase family 31 C-terminal" evidence="7">
    <location>
        <begin position="526"/>
        <end position="607"/>
    </location>
</feature>
<dbReference type="PANTHER" id="PTHR43053">
    <property type="entry name" value="GLYCOSIDASE FAMILY 31"/>
    <property type="match status" value="1"/>
</dbReference>
<keyword evidence="2 4" id="KW-0378">Hydrolase</keyword>
<evidence type="ECO:0000256" key="5">
    <source>
        <dbReference type="SAM" id="SignalP"/>
    </source>
</evidence>
<dbReference type="InterPro" id="IPR000322">
    <property type="entry name" value="Glyco_hydro_31_TIM"/>
</dbReference>
<evidence type="ECO:0000256" key="3">
    <source>
        <dbReference type="ARBA" id="ARBA00023295"/>
    </source>
</evidence>
<dbReference type="InterPro" id="IPR050985">
    <property type="entry name" value="Alpha-glycosidase_related"/>
</dbReference>
<keyword evidence="9" id="KW-1185">Reference proteome</keyword>
<feature type="signal peptide" evidence="5">
    <location>
        <begin position="1"/>
        <end position="21"/>
    </location>
</feature>
<sequence>MSSRSAILGVIFIILSTGVKADAPEDSFAHFESKSDFAGGLGRSVTFGSDSQVKLRAIIGANRDLSEEDCPSFDRCTVGNVTYTIDLSSPSNGFLITWESNDTSEVFKDCFYLSDYNWYGGPQRYEQKWPIEKQVLDPNDPYVVKKSDNFAVAERYWLNSRGAYIYVDEKVPLFVDQNTEFNGTLCLYAKAQNPYIGRSRVFLQYRIVTKNDAKLAHLHAVNNFLGKPKDHPNEKMIREPIWTTWAKFKRDIDDETVLGFANDIVNHGFTGGQVEIDEDWETCFGSHVFKPDKFSNIKDTVKAIKDLGFRVTLWINPTKAIWWEGDDAHQIDFTNPEAAEWFSTRISVLKDDPGVDGFKFDAGETDYAIPPSVYENMDPEEVPNCLTIHYVKTCAEFGDLIEVRSAWRTQEIPVFVRMIDKDSVWGEDDGLYTLITTLLQLNMNGYTMVLPDMIGGNAYKAQPSAELIIRWAEANALMPAMQFSFLIWDYPTDEFNGTEILRKFVDLHTQYGDEILKAMNASITDGTPVNPPIWWVDPSDETALACDDEFLLGESILIAPVLVEGAVTRNVYLPTGSWKDGNNGTIYEGPVTLQDYPAPIDVLPYFILQRNQLKSNASNKN</sequence>
<dbReference type="GO" id="GO:0005975">
    <property type="term" value="P:carbohydrate metabolic process"/>
    <property type="evidence" value="ECO:0007669"/>
    <property type="project" value="InterPro"/>
</dbReference>
<dbReference type="GO" id="GO:0004553">
    <property type="term" value="F:hydrolase activity, hydrolyzing O-glycosyl compounds"/>
    <property type="evidence" value="ECO:0007669"/>
    <property type="project" value="InterPro"/>
</dbReference>
<organism evidence="8 9">
    <name type="scientific">Exocentrus adspersus</name>
    <dbReference type="NCBI Taxonomy" id="1586481"/>
    <lineage>
        <taxon>Eukaryota</taxon>
        <taxon>Metazoa</taxon>
        <taxon>Ecdysozoa</taxon>
        <taxon>Arthropoda</taxon>
        <taxon>Hexapoda</taxon>
        <taxon>Insecta</taxon>
        <taxon>Pterygota</taxon>
        <taxon>Neoptera</taxon>
        <taxon>Endopterygota</taxon>
        <taxon>Coleoptera</taxon>
        <taxon>Polyphaga</taxon>
        <taxon>Cucujiformia</taxon>
        <taxon>Chrysomeloidea</taxon>
        <taxon>Cerambycidae</taxon>
        <taxon>Lamiinae</taxon>
        <taxon>Acanthocinini</taxon>
        <taxon>Exocentrus</taxon>
    </lineage>
</organism>
<evidence type="ECO:0000256" key="1">
    <source>
        <dbReference type="ARBA" id="ARBA00007806"/>
    </source>
</evidence>
<keyword evidence="5" id="KW-0732">Signal</keyword>
<dbReference type="InterPro" id="IPR048395">
    <property type="entry name" value="Glyco_hydro_31_C"/>
</dbReference>
<comment type="similarity">
    <text evidence="1 4">Belongs to the glycosyl hydrolase 31 family.</text>
</comment>
<dbReference type="PANTHER" id="PTHR43053:SF4">
    <property type="entry name" value="MYOGENESIS-REGULATING GLYCOSIDASE"/>
    <property type="match status" value="1"/>
</dbReference>
<evidence type="ECO:0000259" key="6">
    <source>
        <dbReference type="Pfam" id="PF01055"/>
    </source>
</evidence>
<feature type="chain" id="PRO_5043417825" evidence="5">
    <location>
        <begin position="22"/>
        <end position="621"/>
    </location>
</feature>
<evidence type="ECO:0000313" key="8">
    <source>
        <dbReference type="EMBL" id="KAJ8922547.1"/>
    </source>
</evidence>
<dbReference type="SUPFAM" id="SSF51445">
    <property type="entry name" value="(Trans)glycosidases"/>
    <property type="match status" value="1"/>
</dbReference>
<dbReference type="Pfam" id="PF21365">
    <property type="entry name" value="Glyco_hydro_31_3rd"/>
    <property type="match status" value="1"/>
</dbReference>
<evidence type="ECO:0000259" key="7">
    <source>
        <dbReference type="Pfam" id="PF21365"/>
    </source>
</evidence>
<dbReference type="InterPro" id="IPR017853">
    <property type="entry name" value="GH"/>
</dbReference>
<evidence type="ECO:0000256" key="4">
    <source>
        <dbReference type="RuleBase" id="RU361185"/>
    </source>
</evidence>
<evidence type="ECO:0000256" key="2">
    <source>
        <dbReference type="ARBA" id="ARBA00022801"/>
    </source>
</evidence>
<dbReference type="Proteomes" id="UP001159042">
    <property type="component" value="Unassembled WGS sequence"/>
</dbReference>
<dbReference type="CDD" id="cd06592">
    <property type="entry name" value="GH31_NET37"/>
    <property type="match status" value="1"/>
</dbReference>
<dbReference type="EMBL" id="JANEYG010000006">
    <property type="protein sequence ID" value="KAJ8922547.1"/>
    <property type="molecule type" value="Genomic_DNA"/>
</dbReference>
<evidence type="ECO:0000313" key="9">
    <source>
        <dbReference type="Proteomes" id="UP001159042"/>
    </source>
</evidence>
<dbReference type="AlphaFoldDB" id="A0AAV8W7F1"/>
<dbReference type="Gene3D" id="2.60.40.1180">
    <property type="entry name" value="Golgi alpha-mannosidase II"/>
    <property type="match status" value="1"/>
</dbReference>
<reference evidence="8 9" key="1">
    <citation type="journal article" date="2023" name="Insect Mol. Biol.">
        <title>Genome sequencing provides insights into the evolution of gene families encoding plant cell wall-degrading enzymes in longhorned beetles.</title>
        <authorList>
            <person name="Shin N.R."/>
            <person name="Okamura Y."/>
            <person name="Kirsch R."/>
            <person name="Pauchet Y."/>
        </authorList>
    </citation>
    <scope>NUCLEOTIDE SEQUENCE [LARGE SCALE GENOMIC DNA]</scope>
    <source>
        <strain evidence="8">EAD_L_NR</strain>
    </source>
</reference>